<dbReference type="Proteomes" id="UP000613177">
    <property type="component" value="Unassembled WGS sequence"/>
</dbReference>
<feature type="domain" description="Peptidase A1" evidence="1">
    <location>
        <begin position="61"/>
        <end position="111"/>
    </location>
</feature>
<evidence type="ECO:0000313" key="3">
    <source>
        <dbReference type="Proteomes" id="UP000613177"/>
    </source>
</evidence>
<keyword evidence="3" id="KW-1185">Reference proteome</keyword>
<dbReference type="SUPFAM" id="SSF50630">
    <property type="entry name" value="Acid proteases"/>
    <property type="match status" value="1"/>
</dbReference>
<protein>
    <recommendedName>
        <fullName evidence="1">Peptidase A1 domain-containing protein</fullName>
    </recommendedName>
</protein>
<gene>
    <name evidence="2" type="ORF">INT48_002112</name>
</gene>
<proteinExistence type="predicted"/>
<name>A0A8H7T0U3_9FUNG</name>
<feature type="non-terminal residue" evidence="2">
    <location>
        <position position="1"/>
    </location>
</feature>
<reference evidence="2" key="1">
    <citation type="submission" date="2021-01" db="EMBL/GenBank/DDBJ databases">
        <title>Metabolic potential, ecology and presence of endohyphal bacteria is reflected in genomic diversity of Mucoromycotina.</title>
        <authorList>
            <person name="Muszewska A."/>
            <person name="Okrasinska A."/>
            <person name="Steczkiewicz K."/>
            <person name="Drgas O."/>
            <person name="Orlowska M."/>
            <person name="Perlinska-Lenart U."/>
            <person name="Aleksandrzak-Piekarczyk T."/>
            <person name="Szatraj K."/>
            <person name="Zielenkiewicz U."/>
            <person name="Pilsyk S."/>
            <person name="Malc E."/>
            <person name="Mieczkowski P."/>
            <person name="Kruszewska J.S."/>
            <person name="Biernat P."/>
            <person name="Pawlowska J."/>
        </authorList>
    </citation>
    <scope>NUCLEOTIDE SEQUENCE</scope>
    <source>
        <strain evidence="2">WA0000018081</strain>
    </source>
</reference>
<dbReference type="InterPro" id="IPR021109">
    <property type="entry name" value="Peptidase_aspartic_dom_sf"/>
</dbReference>
<dbReference type="AlphaFoldDB" id="A0A8H7T0U3"/>
<dbReference type="Gene3D" id="2.40.70.10">
    <property type="entry name" value="Acid Proteases"/>
    <property type="match status" value="1"/>
</dbReference>
<evidence type="ECO:0000259" key="1">
    <source>
        <dbReference type="PROSITE" id="PS51767"/>
    </source>
</evidence>
<dbReference type="PROSITE" id="PS51767">
    <property type="entry name" value="PEPTIDASE_A1"/>
    <property type="match status" value="1"/>
</dbReference>
<dbReference type="Pfam" id="PF00026">
    <property type="entry name" value="Asp"/>
    <property type="match status" value="1"/>
</dbReference>
<comment type="caution">
    <text evidence="2">The sequence shown here is derived from an EMBL/GenBank/DDBJ whole genome shotgun (WGS) entry which is preliminary data.</text>
</comment>
<dbReference type="InterPro" id="IPR033121">
    <property type="entry name" value="PEPTIDASE_A1"/>
</dbReference>
<accession>A0A8H7T0U3</accession>
<organism evidence="2 3">
    <name type="scientific">Thamnidium elegans</name>
    <dbReference type="NCBI Taxonomy" id="101142"/>
    <lineage>
        <taxon>Eukaryota</taxon>
        <taxon>Fungi</taxon>
        <taxon>Fungi incertae sedis</taxon>
        <taxon>Mucoromycota</taxon>
        <taxon>Mucoromycotina</taxon>
        <taxon>Mucoromycetes</taxon>
        <taxon>Mucorales</taxon>
        <taxon>Mucorineae</taxon>
        <taxon>Mucoraceae</taxon>
        <taxon>Thamnidium</taxon>
    </lineage>
</organism>
<dbReference type="EMBL" id="JAEPRE010000002">
    <property type="protein sequence ID" value="KAG2237811.1"/>
    <property type="molecule type" value="Genomic_DNA"/>
</dbReference>
<sequence>MTFSSVATLALASEDGIIRAPIIRNPRQGNALEVARKRYQAMQKRADGYGAPLFNDQGSQYLINVDIGSPAQTFAVTLDTGSGFKEAIDGLPSKDIIKQLRNTDDVPVTTL</sequence>
<evidence type="ECO:0000313" key="2">
    <source>
        <dbReference type="EMBL" id="KAG2237811.1"/>
    </source>
</evidence>